<dbReference type="InterPro" id="IPR005625">
    <property type="entry name" value="PepSY-ass_TM"/>
</dbReference>
<keyword evidence="3" id="KW-1185">Reference proteome</keyword>
<organism evidence="2 3">
    <name type="scientific">Xylanibacter rarus</name>
    <dbReference type="NCBI Taxonomy" id="1676614"/>
    <lineage>
        <taxon>Bacteria</taxon>
        <taxon>Pseudomonadati</taxon>
        <taxon>Bacteroidota</taxon>
        <taxon>Bacteroidia</taxon>
        <taxon>Bacteroidales</taxon>
        <taxon>Prevotellaceae</taxon>
        <taxon>Xylanibacter</taxon>
    </lineage>
</organism>
<evidence type="ECO:0000313" key="3">
    <source>
        <dbReference type="Proteomes" id="UP000036951"/>
    </source>
</evidence>
<dbReference type="PANTHER" id="PTHR34219">
    <property type="entry name" value="IRON-REGULATED INNER MEMBRANE PROTEIN-RELATED"/>
    <property type="match status" value="1"/>
</dbReference>
<evidence type="ECO:0000256" key="1">
    <source>
        <dbReference type="SAM" id="Phobius"/>
    </source>
</evidence>
<evidence type="ECO:0000313" key="2">
    <source>
        <dbReference type="EMBL" id="KOO69176.1"/>
    </source>
</evidence>
<accession>A0A8E1R0R5</accession>
<dbReference type="EMBL" id="LFQU01000004">
    <property type="protein sequence ID" value="KOO69176.1"/>
    <property type="molecule type" value="Genomic_DNA"/>
</dbReference>
<dbReference type="OrthoDB" id="111691at2"/>
<feature type="transmembrane region" description="Helical" evidence="1">
    <location>
        <begin position="356"/>
        <end position="376"/>
    </location>
</feature>
<name>A0A8E1R0R5_9BACT</name>
<gene>
    <name evidence="2" type="ORF">ACU52_03500</name>
</gene>
<feature type="transmembrane region" description="Helical" evidence="1">
    <location>
        <begin position="12"/>
        <end position="32"/>
    </location>
</feature>
<dbReference type="Proteomes" id="UP000036951">
    <property type="component" value="Unassembled WGS sequence"/>
</dbReference>
<dbReference type="RefSeq" id="WP_053397780.1">
    <property type="nucleotide sequence ID" value="NZ_LFQU01000004.1"/>
</dbReference>
<keyword evidence="1" id="KW-0472">Membrane</keyword>
<keyword evidence="1" id="KW-1133">Transmembrane helix</keyword>
<keyword evidence="1" id="KW-0812">Transmembrane</keyword>
<feature type="transmembrane region" description="Helical" evidence="1">
    <location>
        <begin position="185"/>
        <end position="212"/>
    </location>
</feature>
<dbReference type="Pfam" id="PF03929">
    <property type="entry name" value="PepSY_TM"/>
    <property type="match status" value="1"/>
</dbReference>
<comment type="caution">
    <text evidence="2">The sequence shown here is derived from an EMBL/GenBank/DDBJ whole genome shotgun (WGS) entry which is preliminary data.</text>
</comment>
<proteinExistence type="predicted"/>
<reference evidence="2 3" key="1">
    <citation type="submission" date="2015-06" db="EMBL/GenBank/DDBJ databases">
        <title>Prevotella sp. 109, sp. nov., a novel member of the family Prevotellaceae isolated from human faeces.</title>
        <authorList>
            <person name="Shkoporov A.N."/>
            <person name="Chaplin A.V."/>
            <person name="Kafarskaia L.I."/>
            <person name="Efimov B.A."/>
        </authorList>
    </citation>
    <scope>NUCLEOTIDE SEQUENCE [LARGE SCALE GENOMIC DNA]</scope>
    <source>
        <strain evidence="2 3">109</strain>
    </source>
</reference>
<sequence>MKKIFLKFHLWLSVPFGIIVTLICFSGAMLVFEPEAVKLLRHDMLYVDRPQHTALPIESLVRSVEQTLPEDVRVTGVTMYADPEMACKVNLSKPRRAAVYVDQYTGEVKGLYERPAFFETMQRLHRWLLDNRDDSGGVFWGRTVVGISTIVFVLVLLSGVVIWWPKTRRMLRNSLKITASKGRHLLWRGLHVAGGMYVLLLLLVMALTGLTWSFQWYSKGFYALFGVGEVPKSGAVAYAEQAKKEKSKAKGDRNRAEGAREKGRNDAAACAMWQTAYDALRARNPEYEQITVSDGTAEVAFGGLGNQRAADKYTFDKSTGSITSASPYADSARSSKLRGWIMSVHMGTWGGMLTRLLWFVAALFGATLPLTGYYLWIRRLRRRVR</sequence>
<feature type="transmembrane region" description="Helical" evidence="1">
    <location>
        <begin position="139"/>
        <end position="164"/>
    </location>
</feature>
<protein>
    <submittedName>
        <fullName evidence="2">Iron transporter</fullName>
    </submittedName>
</protein>
<dbReference type="PANTHER" id="PTHR34219:SF3">
    <property type="entry name" value="BLL7967 PROTEIN"/>
    <property type="match status" value="1"/>
</dbReference>
<dbReference type="AlphaFoldDB" id="A0A8E1R0R5"/>